<keyword evidence="3" id="KW-1185">Reference proteome</keyword>
<proteinExistence type="predicted"/>
<evidence type="ECO:0000313" key="2">
    <source>
        <dbReference type="EMBL" id="GGD31802.1"/>
    </source>
</evidence>
<feature type="chain" id="PRO_5036872705" evidence="1">
    <location>
        <begin position="23"/>
        <end position="159"/>
    </location>
</feature>
<dbReference type="RefSeq" id="WP_066765675.1">
    <property type="nucleotide sequence ID" value="NZ_BMIO01000001.1"/>
</dbReference>
<dbReference type="EMBL" id="BMIO01000001">
    <property type="protein sequence ID" value="GGD31802.1"/>
    <property type="molecule type" value="Genomic_DNA"/>
</dbReference>
<name>A0A917DEJ9_9SPHN</name>
<sequence>MGRWFLAALALIGQLQAVPVQAAPEAVSVHSGWGAFRDGDRCYAIAQAEPSPYARERQPFASVVVSPGEPRLTLRLSRTLARDAVITLDVGNRRFRLAGGGDSAWARDAADHAAVLAAMRSRDTMTVGARDANGRFFRDAYKLAGAPTAMDAAIIACRP</sequence>
<comment type="caution">
    <text evidence="2">The sequence shown here is derived from an EMBL/GenBank/DDBJ whole genome shotgun (WGS) entry which is preliminary data.</text>
</comment>
<gene>
    <name evidence="2" type="ORF">GCM10010989_02330</name>
</gene>
<organism evidence="2 3">
    <name type="scientific">Croceicoccus pelagius</name>
    <dbReference type="NCBI Taxonomy" id="1703341"/>
    <lineage>
        <taxon>Bacteria</taxon>
        <taxon>Pseudomonadati</taxon>
        <taxon>Pseudomonadota</taxon>
        <taxon>Alphaproteobacteria</taxon>
        <taxon>Sphingomonadales</taxon>
        <taxon>Erythrobacteraceae</taxon>
        <taxon>Croceicoccus</taxon>
    </lineage>
</organism>
<feature type="signal peptide" evidence="1">
    <location>
        <begin position="1"/>
        <end position="22"/>
    </location>
</feature>
<reference evidence="2 3" key="1">
    <citation type="journal article" date="2014" name="Int. J. Syst. Evol. Microbiol.">
        <title>Complete genome sequence of Corynebacterium casei LMG S-19264T (=DSM 44701T), isolated from a smear-ripened cheese.</title>
        <authorList>
            <consortium name="US DOE Joint Genome Institute (JGI-PGF)"/>
            <person name="Walter F."/>
            <person name="Albersmeier A."/>
            <person name="Kalinowski J."/>
            <person name="Ruckert C."/>
        </authorList>
    </citation>
    <scope>NUCLEOTIDE SEQUENCE [LARGE SCALE GENOMIC DNA]</scope>
    <source>
        <strain evidence="2 3">CGMCC 1.15358</strain>
    </source>
</reference>
<keyword evidence="1" id="KW-0732">Signal</keyword>
<dbReference type="AlphaFoldDB" id="A0A917DEJ9"/>
<accession>A0A917DEJ9</accession>
<evidence type="ECO:0000256" key="1">
    <source>
        <dbReference type="SAM" id="SignalP"/>
    </source>
</evidence>
<evidence type="ECO:0000313" key="3">
    <source>
        <dbReference type="Proteomes" id="UP000598997"/>
    </source>
</evidence>
<dbReference type="Proteomes" id="UP000598997">
    <property type="component" value="Unassembled WGS sequence"/>
</dbReference>
<protein>
    <submittedName>
        <fullName evidence="2">Uncharacterized protein</fullName>
    </submittedName>
</protein>